<feature type="compositionally biased region" description="Polar residues" evidence="3">
    <location>
        <begin position="289"/>
        <end position="304"/>
    </location>
</feature>
<dbReference type="SUPFAM" id="SSF54928">
    <property type="entry name" value="RNA-binding domain, RBD"/>
    <property type="match status" value="1"/>
</dbReference>
<dbReference type="InterPro" id="IPR035979">
    <property type="entry name" value="RBD_domain_sf"/>
</dbReference>
<feature type="compositionally biased region" description="Low complexity" evidence="3">
    <location>
        <begin position="364"/>
        <end position="381"/>
    </location>
</feature>
<dbReference type="RefSeq" id="XP_021869065.1">
    <property type="nucleotide sequence ID" value="XM_022016792.1"/>
</dbReference>
<feature type="region of interest" description="Disordered" evidence="3">
    <location>
        <begin position="24"/>
        <end position="76"/>
    </location>
</feature>
<evidence type="ECO:0000259" key="4">
    <source>
        <dbReference type="PROSITE" id="PS50102"/>
    </source>
</evidence>
<proteinExistence type="predicted"/>
<dbReference type="SMART" id="SM00360">
    <property type="entry name" value="RRM"/>
    <property type="match status" value="1"/>
</dbReference>
<feature type="compositionally biased region" description="Basic and acidic residues" evidence="3">
    <location>
        <begin position="403"/>
        <end position="454"/>
    </location>
</feature>
<dbReference type="InterPro" id="IPR000504">
    <property type="entry name" value="RRM_dom"/>
</dbReference>
<feature type="compositionally biased region" description="Low complexity" evidence="3">
    <location>
        <begin position="180"/>
        <end position="192"/>
    </location>
</feature>
<accession>A0A1Y1U9X0</accession>
<feature type="compositionally biased region" description="Gly residues" evidence="3">
    <location>
        <begin position="483"/>
        <end position="503"/>
    </location>
</feature>
<feature type="compositionally biased region" description="Low complexity" evidence="3">
    <location>
        <begin position="607"/>
        <end position="617"/>
    </location>
</feature>
<dbReference type="PANTHER" id="PTHR23236">
    <property type="entry name" value="EUKARYOTIC TRANSLATION INITIATION FACTOR 4B/4H"/>
    <property type="match status" value="1"/>
</dbReference>
<feature type="compositionally biased region" description="Basic and acidic residues" evidence="3">
    <location>
        <begin position="577"/>
        <end position="599"/>
    </location>
</feature>
<dbReference type="Gene3D" id="3.30.70.330">
    <property type="match status" value="1"/>
</dbReference>
<feature type="compositionally biased region" description="Basic and acidic residues" evidence="3">
    <location>
        <begin position="227"/>
        <end position="239"/>
    </location>
</feature>
<reference evidence="5 6" key="1">
    <citation type="submission" date="2017-03" db="EMBL/GenBank/DDBJ databases">
        <title>Widespread Adenine N6-methylation of Active Genes in Fungi.</title>
        <authorList>
            <consortium name="DOE Joint Genome Institute"/>
            <person name="Mondo S.J."/>
            <person name="Dannebaum R.O."/>
            <person name="Kuo R.C."/>
            <person name="Louie K.B."/>
            <person name="Bewick A.J."/>
            <person name="Labutti K."/>
            <person name="Haridas S."/>
            <person name="Kuo A."/>
            <person name="Salamov A."/>
            <person name="Ahrendt S.R."/>
            <person name="Lau R."/>
            <person name="Bowen B.P."/>
            <person name="Lipzen A."/>
            <person name="Sullivan W."/>
            <person name="Andreopoulos W.B."/>
            <person name="Clum A."/>
            <person name="Lindquist E."/>
            <person name="Daum C."/>
            <person name="Northen T.R."/>
            <person name="Ramamoorthy G."/>
            <person name="Schmitz R.J."/>
            <person name="Gryganskyi A."/>
            <person name="Culley D."/>
            <person name="Magnuson J."/>
            <person name="James T.Y."/>
            <person name="O'Malley M.A."/>
            <person name="Stajich J.E."/>
            <person name="Spatafora J.W."/>
            <person name="Visel A."/>
            <person name="Grigoriev I.V."/>
        </authorList>
    </citation>
    <scope>NUCLEOTIDE SEQUENCE [LARGE SCALE GENOMIC DNA]</scope>
    <source>
        <strain evidence="5 6">NRRL Y-17943</strain>
    </source>
</reference>
<sequence length="659" mass="69208">MAPKKKAQKMALADFFADAASGSWADEMDNVPTAPAARAEGTAPKRGEPGYLDSMPDRGARPTFTGGPPREELPLPDVPPFTAFIGNLVFEVEEDSLRDFFAEQSPTSVRLVKDPTGKPKGFGYVEFSKRDDLKAALEKNMQQMMGRTIRISVADAPAKREGYPGSAADGADQWRRTTPLPARADAPQAARRTSSFADRPEREGGPDLDWGSARGSRFVPSAPHSPLRRDSSGPGRERGGPGGAEYGQPSAADEAGQWRSSRPMAEPRQNRDGSTSAGRGGPGAGLHTGESSPSLAETEATWSRGSKLRTPIVDETPQSAATASPAEERDWRSSRATSAVPSADGGSPSQPPPAPVERRKLTLAPRSVPATPSTATTAATSGGDGSKDSRSSIFGSAKPIDSATKEREAEEKLAQKEEERRKAREEEIRRQKEDEEKGRLLQEEKAKKFKEEQAKATSAALAAHGLPPNPAGTDAQSERAAAGAGGGVGAGAQRRGGGPGGNAWQGQGPRRTSSGNVHDAQRDGSGPRRPSGPGGATGGPRRSSQDNVGRGGSGATSAGRQTARSPPAATVGEDGFEISRSKAKVEKKEAPKPVRKESQTRPGFSFAAAANSFGLLDEAGEEGGDEEKSEEKKEGAELNGKEQKDEIKEITNGVKEVSV</sequence>
<dbReference type="PANTHER" id="PTHR23236:SF11">
    <property type="entry name" value="EUKARYOTIC TRANSLATION INITIATION FACTOR 4H"/>
    <property type="match status" value="1"/>
</dbReference>
<feature type="compositionally biased region" description="Acidic residues" evidence="3">
    <location>
        <begin position="618"/>
        <end position="628"/>
    </location>
</feature>
<dbReference type="EMBL" id="NBSH01000013">
    <property type="protein sequence ID" value="ORX34823.1"/>
    <property type="molecule type" value="Genomic_DNA"/>
</dbReference>
<dbReference type="OrthoDB" id="48651at2759"/>
<name>A0A1Y1U9X0_9TREE</name>
<organism evidence="5 6">
    <name type="scientific">Kockovaella imperatae</name>
    <dbReference type="NCBI Taxonomy" id="4999"/>
    <lineage>
        <taxon>Eukaryota</taxon>
        <taxon>Fungi</taxon>
        <taxon>Dikarya</taxon>
        <taxon>Basidiomycota</taxon>
        <taxon>Agaricomycotina</taxon>
        <taxon>Tremellomycetes</taxon>
        <taxon>Tremellales</taxon>
        <taxon>Cuniculitremaceae</taxon>
        <taxon>Kockovaella</taxon>
    </lineage>
</organism>
<feature type="region of interest" description="Disordered" evidence="3">
    <location>
        <begin position="180"/>
        <end position="659"/>
    </location>
</feature>
<dbReference type="InParanoid" id="A0A1Y1U9X0"/>
<dbReference type="Proteomes" id="UP000193218">
    <property type="component" value="Unassembled WGS sequence"/>
</dbReference>
<dbReference type="GO" id="GO:0005730">
    <property type="term" value="C:nucleolus"/>
    <property type="evidence" value="ECO:0007669"/>
    <property type="project" value="TreeGrafter"/>
</dbReference>
<keyword evidence="1 2" id="KW-0694">RNA-binding</keyword>
<dbReference type="InterPro" id="IPR012677">
    <property type="entry name" value="Nucleotide-bd_a/b_plait_sf"/>
</dbReference>
<evidence type="ECO:0000313" key="5">
    <source>
        <dbReference type="EMBL" id="ORX34823.1"/>
    </source>
</evidence>
<comment type="caution">
    <text evidence="5">The sequence shown here is derived from an EMBL/GenBank/DDBJ whole genome shotgun (WGS) entry which is preliminary data.</text>
</comment>
<evidence type="ECO:0000313" key="6">
    <source>
        <dbReference type="Proteomes" id="UP000193218"/>
    </source>
</evidence>
<dbReference type="PROSITE" id="PS50102">
    <property type="entry name" value="RRM"/>
    <property type="match status" value="1"/>
</dbReference>
<gene>
    <name evidence="5" type="ORF">BD324DRAFT_635176</name>
</gene>
<keyword evidence="6" id="KW-1185">Reference proteome</keyword>
<feature type="compositionally biased region" description="Basic and acidic residues" evidence="3">
    <location>
        <begin position="629"/>
        <end position="649"/>
    </location>
</feature>
<dbReference type="AlphaFoldDB" id="A0A1Y1U9X0"/>
<feature type="domain" description="RRM" evidence="4">
    <location>
        <begin position="81"/>
        <end position="156"/>
    </location>
</feature>
<dbReference type="STRING" id="4999.A0A1Y1U9X0"/>
<protein>
    <recommendedName>
        <fullName evidence="4">RRM domain-containing protein</fullName>
    </recommendedName>
</protein>
<evidence type="ECO:0000256" key="3">
    <source>
        <dbReference type="SAM" id="MobiDB-lite"/>
    </source>
</evidence>
<evidence type="ECO:0000256" key="2">
    <source>
        <dbReference type="PROSITE-ProRule" id="PRU00176"/>
    </source>
</evidence>
<evidence type="ECO:0000256" key="1">
    <source>
        <dbReference type="ARBA" id="ARBA00022884"/>
    </source>
</evidence>
<dbReference type="GeneID" id="33558601"/>
<dbReference type="Pfam" id="PF00076">
    <property type="entry name" value="RRM_1"/>
    <property type="match status" value="1"/>
</dbReference>
<dbReference type="GO" id="GO:0003723">
    <property type="term" value="F:RNA binding"/>
    <property type="evidence" value="ECO:0007669"/>
    <property type="project" value="UniProtKB-UniRule"/>
</dbReference>